<gene>
    <name evidence="3" type="ORF">ASPWEDRAFT_102396</name>
</gene>
<sequence>MPALTTVVAAAVSCSVLFIVSAVVGTVVWVRIRKERLSMAVANARHGRFARGLQNFPADTVTELSREEGSALRQYGQLPYGRPTEWGLLASNDSLALDDNADSETGSFKEKARSLKRSLSLSRSKSKLSKMTRPRRLSSLATLTETSEKPSLSGPREGSKDDISISAVEGVMELPTETTPRQTPDREFELASDDTSIRPISGLWPLLNQREHSSALYPVFEDPQSSRIRGGSITAQTAGSMPDQPVPPPPVAFPPSRYTLPKNNSLMRMSSLSLETADSSILEEAMRGPASIDGEFASPNLPPCPTFMPYSANDVGRNYVSRQGSLSRSLALSANSLLSEASRLEPDRTSPRRSLTARIPSFTTERVSPPPRRSESLSTTQSKKDSRFGSLGPTPVLYPTPLSTSRGPMNSSGLLPHFSQMQRHSAYDSRQNDPFYGNSVNQSNCIVQSEGPGRKSTSFIVHETPLNSDGLPRAPLPSAMKGGTGMRKGHRRQNCVRISIHPPLTFGRPVFSPTAEEPEELEEFDMRQSEVPSLSASNMYPNNSSGVSPTSMRTNYQDPPRGRRQASELSNDDLRGSSYRRASSRKKKLVPTESIDSTLGRTESAKDLPGLFTALPSTEEANMTHTPSPEKPTPGWMGRKSNESPTTYENSPSTGSPRRSMIKGPRSQPGKFARNPQRSSASTPLGEYAPTTSTPSSPSSRPSRPNRTSSRDSRRSNGSVHRANSDATDNSVTRGRDRIDAADVGNGSALFQPPSCGLKKAFSTHSSNIVTIWEDQHLERSATKRSSISELSGPAELQGDSSPTRVDRDQSTMSADRLSRQDMKTPTGKTVGLGLGIGCAPTPASLYDGDGFLKE</sequence>
<dbReference type="RefSeq" id="XP_040695395.1">
    <property type="nucleotide sequence ID" value="XM_040827474.1"/>
</dbReference>
<evidence type="ECO:0000256" key="2">
    <source>
        <dbReference type="SAM" id="Phobius"/>
    </source>
</evidence>
<dbReference type="Proteomes" id="UP000184383">
    <property type="component" value="Unassembled WGS sequence"/>
</dbReference>
<feature type="region of interest" description="Disordered" evidence="1">
    <location>
        <begin position="464"/>
        <end position="490"/>
    </location>
</feature>
<keyword evidence="4" id="KW-1185">Reference proteome</keyword>
<feature type="region of interest" description="Disordered" evidence="1">
    <location>
        <begin position="119"/>
        <end position="162"/>
    </location>
</feature>
<feature type="compositionally biased region" description="Pro residues" evidence="1">
    <location>
        <begin position="244"/>
        <end position="253"/>
    </location>
</feature>
<protein>
    <submittedName>
        <fullName evidence="3">Uncharacterized protein</fullName>
    </submittedName>
</protein>
<feature type="compositionally biased region" description="Polar residues" evidence="1">
    <location>
        <begin position="615"/>
        <end position="627"/>
    </location>
</feature>
<name>A0A1L9S3I3_ASPWE</name>
<dbReference type="GeneID" id="63743322"/>
<feature type="region of interest" description="Disordered" evidence="1">
    <location>
        <begin position="341"/>
        <end position="406"/>
    </location>
</feature>
<keyword evidence="2" id="KW-0472">Membrane</keyword>
<reference evidence="4" key="1">
    <citation type="journal article" date="2017" name="Genome Biol.">
        <title>Comparative genomics reveals high biological diversity and specific adaptations in the industrially and medically important fungal genus Aspergillus.</title>
        <authorList>
            <person name="de Vries R.P."/>
            <person name="Riley R."/>
            <person name="Wiebenga A."/>
            <person name="Aguilar-Osorio G."/>
            <person name="Amillis S."/>
            <person name="Uchima C.A."/>
            <person name="Anderluh G."/>
            <person name="Asadollahi M."/>
            <person name="Askin M."/>
            <person name="Barry K."/>
            <person name="Battaglia E."/>
            <person name="Bayram O."/>
            <person name="Benocci T."/>
            <person name="Braus-Stromeyer S.A."/>
            <person name="Caldana C."/>
            <person name="Canovas D."/>
            <person name="Cerqueira G.C."/>
            <person name="Chen F."/>
            <person name="Chen W."/>
            <person name="Choi C."/>
            <person name="Clum A."/>
            <person name="Dos Santos R.A."/>
            <person name="Damasio A.R."/>
            <person name="Diallinas G."/>
            <person name="Emri T."/>
            <person name="Fekete E."/>
            <person name="Flipphi M."/>
            <person name="Freyberg S."/>
            <person name="Gallo A."/>
            <person name="Gournas C."/>
            <person name="Habgood R."/>
            <person name="Hainaut M."/>
            <person name="Harispe M.L."/>
            <person name="Henrissat B."/>
            <person name="Hilden K.S."/>
            <person name="Hope R."/>
            <person name="Hossain A."/>
            <person name="Karabika E."/>
            <person name="Karaffa L."/>
            <person name="Karanyi Z."/>
            <person name="Krasevec N."/>
            <person name="Kuo A."/>
            <person name="Kusch H."/>
            <person name="LaButti K."/>
            <person name="Lagendijk E.L."/>
            <person name="Lapidus A."/>
            <person name="Levasseur A."/>
            <person name="Lindquist E."/>
            <person name="Lipzen A."/>
            <person name="Logrieco A.F."/>
            <person name="MacCabe A."/>
            <person name="Maekelae M.R."/>
            <person name="Malavazi I."/>
            <person name="Melin P."/>
            <person name="Meyer V."/>
            <person name="Mielnichuk N."/>
            <person name="Miskei M."/>
            <person name="Molnar A.P."/>
            <person name="Mule G."/>
            <person name="Ngan C.Y."/>
            <person name="Orejas M."/>
            <person name="Orosz E."/>
            <person name="Ouedraogo J.P."/>
            <person name="Overkamp K.M."/>
            <person name="Park H.-S."/>
            <person name="Perrone G."/>
            <person name="Piumi F."/>
            <person name="Punt P.J."/>
            <person name="Ram A.F."/>
            <person name="Ramon A."/>
            <person name="Rauscher S."/>
            <person name="Record E."/>
            <person name="Riano-Pachon D.M."/>
            <person name="Robert V."/>
            <person name="Roehrig J."/>
            <person name="Ruller R."/>
            <person name="Salamov A."/>
            <person name="Salih N.S."/>
            <person name="Samson R.A."/>
            <person name="Sandor E."/>
            <person name="Sanguinetti M."/>
            <person name="Schuetze T."/>
            <person name="Sepcic K."/>
            <person name="Shelest E."/>
            <person name="Sherlock G."/>
            <person name="Sophianopoulou V."/>
            <person name="Squina F.M."/>
            <person name="Sun H."/>
            <person name="Susca A."/>
            <person name="Todd R.B."/>
            <person name="Tsang A."/>
            <person name="Unkles S.E."/>
            <person name="van de Wiele N."/>
            <person name="van Rossen-Uffink D."/>
            <person name="Oliveira J.V."/>
            <person name="Vesth T.C."/>
            <person name="Visser J."/>
            <person name="Yu J.-H."/>
            <person name="Zhou M."/>
            <person name="Andersen M.R."/>
            <person name="Archer D.B."/>
            <person name="Baker S.E."/>
            <person name="Benoit I."/>
            <person name="Brakhage A.A."/>
            <person name="Braus G.H."/>
            <person name="Fischer R."/>
            <person name="Frisvad J.C."/>
            <person name="Goldman G.H."/>
            <person name="Houbraken J."/>
            <person name="Oakley B."/>
            <person name="Pocsi I."/>
            <person name="Scazzocchio C."/>
            <person name="Seiboth B."/>
            <person name="vanKuyk P.A."/>
            <person name="Wortman J."/>
            <person name="Dyer P.S."/>
            <person name="Grigoriev I.V."/>
        </authorList>
    </citation>
    <scope>NUCLEOTIDE SEQUENCE [LARGE SCALE GENOMIC DNA]</scope>
    <source>
        <strain evidence="4">DTO 134E9</strain>
    </source>
</reference>
<feature type="compositionally biased region" description="Low complexity" evidence="1">
    <location>
        <begin position="690"/>
        <end position="708"/>
    </location>
</feature>
<feature type="region of interest" description="Disordered" evidence="1">
    <location>
        <begin position="779"/>
        <end position="835"/>
    </location>
</feature>
<feature type="region of interest" description="Disordered" evidence="1">
    <location>
        <begin position="506"/>
        <end position="736"/>
    </location>
</feature>
<dbReference type="AlphaFoldDB" id="A0A1L9S3I3"/>
<dbReference type="EMBL" id="KV878209">
    <property type="protein sequence ID" value="OJJ41719.1"/>
    <property type="molecule type" value="Genomic_DNA"/>
</dbReference>
<dbReference type="VEuPathDB" id="FungiDB:ASPWEDRAFT_102396"/>
<evidence type="ECO:0000256" key="1">
    <source>
        <dbReference type="SAM" id="MobiDB-lite"/>
    </source>
</evidence>
<dbReference type="OrthoDB" id="3546893at2759"/>
<feature type="compositionally biased region" description="Basic residues" evidence="1">
    <location>
        <begin position="124"/>
        <end position="136"/>
    </location>
</feature>
<evidence type="ECO:0000313" key="4">
    <source>
        <dbReference type="Proteomes" id="UP000184383"/>
    </source>
</evidence>
<feature type="transmembrane region" description="Helical" evidence="2">
    <location>
        <begin position="6"/>
        <end position="30"/>
    </location>
</feature>
<organism evidence="3 4">
    <name type="scientific">Aspergillus wentii DTO 134E9</name>
    <dbReference type="NCBI Taxonomy" id="1073089"/>
    <lineage>
        <taxon>Eukaryota</taxon>
        <taxon>Fungi</taxon>
        <taxon>Dikarya</taxon>
        <taxon>Ascomycota</taxon>
        <taxon>Pezizomycotina</taxon>
        <taxon>Eurotiomycetes</taxon>
        <taxon>Eurotiomycetidae</taxon>
        <taxon>Eurotiales</taxon>
        <taxon>Aspergillaceae</taxon>
        <taxon>Aspergillus</taxon>
        <taxon>Aspergillus subgen. Cremei</taxon>
    </lineage>
</organism>
<keyword evidence="2" id="KW-1133">Transmembrane helix</keyword>
<evidence type="ECO:0000313" key="3">
    <source>
        <dbReference type="EMBL" id="OJJ41719.1"/>
    </source>
</evidence>
<accession>A0A1L9S3I3</accession>
<feature type="region of interest" description="Disordered" evidence="1">
    <location>
        <begin position="234"/>
        <end position="254"/>
    </location>
</feature>
<proteinExistence type="predicted"/>
<feature type="compositionally biased region" description="Polar residues" evidence="1">
    <location>
        <begin position="643"/>
        <end position="657"/>
    </location>
</feature>
<feature type="compositionally biased region" description="Polar residues" evidence="1">
    <location>
        <begin position="530"/>
        <end position="557"/>
    </location>
</feature>
<keyword evidence="2" id="KW-0812">Transmembrane</keyword>